<dbReference type="EMBL" id="BAABAT010000002">
    <property type="protein sequence ID" value="GAA4244780.1"/>
    <property type="molecule type" value="Genomic_DNA"/>
</dbReference>
<sequence length="433" mass="45755">MRARKNWRGRIAVAIGLTGALALAACGGANDSSDTGSGEIKGTIDFWMGDPIGDAQQPIMQKLANDYAAARPGTKVNLRFLGKDAHQTYLTSIAGGSVPCVALIGNTWTPEFAALNALDVYANDPKTLQGTYVPGMIDSTVFKGKSYAVPYDTGVRALIYRKDMLEAIGKSTAPATWDELREDALAIQAKNKGVNGFGIIGGAHWYYLPLIWNWGGEIAKQSGDKWVSDAGSPQSVQAFQFYADLLTKDHLSPAGASAWTAADVDKSMGLGQTAMMVGGSWDLRTILKQSPDLEGKLATAVLPKGPGGNNDTFAGGSNLAVFRECNNKAVANDFVKFMMSKENLVPVTSNLGLLPATNDALAQEKSTGSFSTPLLKAYAEQADHTRSIPPVASWGKVEGANAIVNAMQSIISGQKSADAAMKELSDQVNQAIG</sequence>
<evidence type="ECO:0000256" key="4">
    <source>
        <dbReference type="SAM" id="SignalP"/>
    </source>
</evidence>
<evidence type="ECO:0000256" key="3">
    <source>
        <dbReference type="ARBA" id="ARBA00022729"/>
    </source>
</evidence>
<comment type="similarity">
    <text evidence="1">Belongs to the bacterial solute-binding protein 1 family.</text>
</comment>
<keyword evidence="3 4" id="KW-0732">Signal</keyword>
<dbReference type="PANTHER" id="PTHR30061">
    <property type="entry name" value="MALTOSE-BINDING PERIPLASMIC PROTEIN"/>
    <property type="match status" value="1"/>
</dbReference>
<evidence type="ECO:0000256" key="1">
    <source>
        <dbReference type="ARBA" id="ARBA00008520"/>
    </source>
</evidence>
<gene>
    <name evidence="5" type="ORF">GCM10022255_009190</name>
</gene>
<accession>A0ABP8CY43</accession>
<keyword evidence="6" id="KW-1185">Reference proteome</keyword>
<dbReference type="PROSITE" id="PS51257">
    <property type="entry name" value="PROKAR_LIPOPROTEIN"/>
    <property type="match status" value="1"/>
</dbReference>
<dbReference type="Proteomes" id="UP001500620">
    <property type="component" value="Unassembled WGS sequence"/>
</dbReference>
<organism evidence="5 6">
    <name type="scientific">Dactylosporangium darangshiense</name>
    <dbReference type="NCBI Taxonomy" id="579108"/>
    <lineage>
        <taxon>Bacteria</taxon>
        <taxon>Bacillati</taxon>
        <taxon>Actinomycetota</taxon>
        <taxon>Actinomycetes</taxon>
        <taxon>Micromonosporales</taxon>
        <taxon>Micromonosporaceae</taxon>
        <taxon>Dactylosporangium</taxon>
    </lineage>
</organism>
<dbReference type="PANTHER" id="PTHR30061:SF50">
    <property type="entry name" value="MALTOSE_MALTODEXTRIN-BINDING PERIPLASMIC PROTEIN"/>
    <property type="match status" value="1"/>
</dbReference>
<protein>
    <submittedName>
        <fullName evidence="5">Sugar ABC transporter substrate-binding protein</fullName>
    </submittedName>
</protein>
<proteinExistence type="inferred from homology"/>
<dbReference type="RefSeq" id="WP_345121538.1">
    <property type="nucleotide sequence ID" value="NZ_BAABAT010000002.1"/>
</dbReference>
<dbReference type="SUPFAM" id="SSF53850">
    <property type="entry name" value="Periplasmic binding protein-like II"/>
    <property type="match status" value="1"/>
</dbReference>
<keyword evidence="2" id="KW-0813">Transport</keyword>
<dbReference type="Gene3D" id="3.40.190.10">
    <property type="entry name" value="Periplasmic binding protein-like II"/>
    <property type="match status" value="2"/>
</dbReference>
<reference evidence="6" key="1">
    <citation type="journal article" date="2019" name="Int. J. Syst. Evol. Microbiol.">
        <title>The Global Catalogue of Microorganisms (GCM) 10K type strain sequencing project: providing services to taxonomists for standard genome sequencing and annotation.</title>
        <authorList>
            <consortium name="The Broad Institute Genomics Platform"/>
            <consortium name="The Broad Institute Genome Sequencing Center for Infectious Disease"/>
            <person name="Wu L."/>
            <person name="Ma J."/>
        </authorList>
    </citation>
    <scope>NUCLEOTIDE SEQUENCE [LARGE SCALE GENOMIC DNA]</scope>
    <source>
        <strain evidence="6">JCM 17441</strain>
    </source>
</reference>
<dbReference type="Pfam" id="PF01547">
    <property type="entry name" value="SBP_bac_1"/>
    <property type="match status" value="1"/>
</dbReference>
<feature type="chain" id="PRO_5045828127" evidence="4">
    <location>
        <begin position="25"/>
        <end position="433"/>
    </location>
</feature>
<evidence type="ECO:0000313" key="6">
    <source>
        <dbReference type="Proteomes" id="UP001500620"/>
    </source>
</evidence>
<comment type="caution">
    <text evidence="5">The sequence shown here is derived from an EMBL/GenBank/DDBJ whole genome shotgun (WGS) entry which is preliminary data.</text>
</comment>
<evidence type="ECO:0000313" key="5">
    <source>
        <dbReference type="EMBL" id="GAA4244780.1"/>
    </source>
</evidence>
<evidence type="ECO:0000256" key="2">
    <source>
        <dbReference type="ARBA" id="ARBA00022448"/>
    </source>
</evidence>
<feature type="signal peptide" evidence="4">
    <location>
        <begin position="1"/>
        <end position="24"/>
    </location>
</feature>
<name>A0ABP8CY43_9ACTN</name>
<dbReference type="InterPro" id="IPR006059">
    <property type="entry name" value="SBP"/>
</dbReference>